<dbReference type="CDD" id="cd01897">
    <property type="entry name" value="NOG"/>
    <property type="match status" value="1"/>
</dbReference>
<evidence type="ECO:0000256" key="2">
    <source>
        <dbReference type="ARBA" id="ARBA00023134"/>
    </source>
</evidence>
<proteinExistence type="predicted"/>
<keyword evidence="2" id="KW-0342">GTP-binding</keyword>
<organism evidence="4 5">
    <name type="scientific">Methanocella conradii (strain DSM 24694 / JCM 17849 / CGMCC 1.5162 / HZ254)</name>
    <dbReference type="NCBI Taxonomy" id="1041930"/>
    <lineage>
        <taxon>Archaea</taxon>
        <taxon>Methanobacteriati</taxon>
        <taxon>Methanobacteriota</taxon>
        <taxon>Stenosarchaea group</taxon>
        <taxon>Methanomicrobia</taxon>
        <taxon>Methanocellales</taxon>
        <taxon>Methanocellaceae</taxon>
        <taxon>Methanocella</taxon>
    </lineage>
</organism>
<evidence type="ECO:0000256" key="1">
    <source>
        <dbReference type="ARBA" id="ARBA00022741"/>
    </source>
</evidence>
<feature type="domain" description="OBG-type G" evidence="3">
    <location>
        <begin position="159"/>
        <end position="328"/>
    </location>
</feature>
<dbReference type="GO" id="GO:0005525">
    <property type="term" value="F:GTP binding"/>
    <property type="evidence" value="ECO:0007669"/>
    <property type="project" value="UniProtKB-KW"/>
</dbReference>
<dbReference type="OrthoDB" id="147673at2157"/>
<dbReference type="SUPFAM" id="SSF52540">
    <property type="entry name" value="P-loop containing nucleoside triphosphate hydrolases"/>
    <property type="match status" value="1"/>
</dbReference>
<evidence type="ECO:0000313" key="5">
    <source>
        <dbReference type="Proteomes" id="UP000005233"/>
    </source>
</evidence>
<dbReference type="Pfam" id="PF17835">
    <property type="entry name" value="NOG1_N"/>
    <property type="match status" value="1"/>
</dbReference>
<dbReference type="Gene3D" id="1.20.120.1190">
    <property type="match status" value="1"/>
</dbReference>
<dbReference type="STRING" id="1041930.Mtc_2424"/>
<dbReference type="Pfam" id="PF06858">
    <property type="entry name" value="NOG1"/>
    <property type="match status" value="1"/>
</dbReference>
<gene>
    <name evidence="4" type="ordered locus">Mtc_2424</name>
</gene>
<dbReference type="HOGENOM" id="CLU_011784_0_0_2"/>
<dbReference type="EMBL" id="CP003243">
    <property type="protein sequence ID" value="AFD01153.1"/>
    <property type="molecule type" value="Genomic_DNA"/>
</dbReference>
<dbReference type="InterPro" id="IPR031167">
    <property type="entry name" value="G_OBG"/>
</dbReference>
<dbReference type="Proteomes" id="UP000005233">
    <property type="component" value="Chromosome"/>
</dbReference>
<reference evidence="4 5" key="1">
    <citation type="journal article" date="2012" name="J. Bacteriol.">
        <title>Complete genome sequence of a thermophilic methanogen, Methanocella conradii HZ254, isolated from Chinese rice field soil.</title>
        <authorList>
            <person name="Lu Z."/>
            <person name="Lu Y."/>
        </authorList>
    </citation>
    <scope>NUCLEOTIDE SEQUENCE [LARGE SCALE GENOMIC DNA]</scope>
    <source>
        <strain evidence="5">DSM 24694 / JCM 17849 / CGMCC 1.5162 / HZ254</strain>
    </source>
</reference>
<evidence type="ECO:0000313" key="4">
    <source>
        <dbReference type="EMBL" id="AFD01153.1"/>
    </source>
</evidence>
<dbReference type="InterPro" id="IPR027417">
    <property type="entry name" value="P-loop_NTPase"/>
</dbReference>
<dbReference type="PRINTS" id="PR00326">
    <property type="entry name" value="GTP1OBG"/>
</dbReference>
<dbReference type="PROSITE" id="PS51710">
    <property type="entry name" value="G_OBG"/>
    <property type="match status" value="1"/>
</dbReference>
<dbReference type="GeneID" id="11972602"/>
<dbReference type="KEGG" id="mez:Mtc_2424"/>
<dbReference type="InterPro" id="IPR010674">
    <property type="entry name" value="NOG1_Rossman_fold_dom"/>
</dbReference>
<accession>H8I6F5</accession>
<keyword evidence="5" id="KW-1185">Reference proteome</keyword>
<protein>
    <submittedName>
        <fullName evidence="4">GTPase</fullName>
    </submittedName>
</protein>
<dbReference type="RefSeq" id="WP_014406984.1">
    <property type="nucleotide sequence ID" value="NC_017034.1"/>
</dbReference>
<name>H8I6F5_METCZ</name>
<dbReference type="AlphaFoldDB" id="H8I6F5"/>
<dbReference type="eggNOG" id="arCOG00352">
    <property type="taxonomic scope" value="Archaea"/>
</dbReference>
<keyword evidence="1" id="KW-0547">Nucleotide-binding</keyword>
<dbReference type="InterPro" id="IPR006073">
    <property type="entry name" value="GTP-bd"/>
</dbReference>
<evidence type="ECO:0000259" key="3">
    <source>
        <dbReference type="PROSITE" id="PS51710"/>
    </source>
</evidence>
<dbReference type="InterPro" id="IPR041623">
    <property type="entry name" value="NOG1_N"/>
</dbReference>
<dbReference type="PANTHER" id="PTHR45759">
    <property type="entry name" value="NUCLEOLAR GTP-BINDING PROTEIN 1"/>
    <property type="match status" value="1"/>
</dbReference>
<dbReference type="Gene3D" id="3.40.50.300">
    <property type="entry name" value="P-loop containing nucleotide triphosphate hydrolases"/>
    <property type="match status" value="1"/>
</dbReference>
<sequence>MIFERIRTVPTADELLDKAYSRAARAGRGKIKEVTNRRELEESMLLTAGNIIADNLRNVASDWPSLDKMSDFYRDVTNILVGVDRLKMSLASLNWAASKVKELSRKYVGIMRKSEDPVAVRKQAYGRISSIVYDVDDDLRFLNDARNKLKDLPDIKEEPTIVVAGYPNVGKSSFVADTTGARPEIAQYPFTTKKITIGHFVYKRRRYQVIDTPGLLDRPLKERNDIERQAIAALMHVGDVVLFILDPSETCGYSLEEQHNLLNEVKRFVKMPVLVAANKVDVGCQPVEADVYMSTLTGEGVMEARNRLVEMIEAKEAEVSLPPSRKKR</sequence>